<dbReference type="InterPro" id="IPR059177">
    <property type="entry name" value="GH29D-like_dom"/>
</dbReference>
<dbReference type="SMART" id="SM00631">
    <property type="entry name" value="Zn_pept"/>
    <property type="match status" value="1"/>
</dbReference>
<dbReference type="Pfam" id="PF13290">
    <property type="entry name" value="CHB_HEX_C_1"/>
    <property type="match status" value="1"/>
</dbReference>
<keyword evidence="8" id="KW-0862">Zinc</keyword>
<dbReference type="GO" id="GO:0005615">
    <property type="term" value="C:extracellular space"/>
    <property type="evidence" value="ECO:0007669"/>
    <property type="project" value="TreeGrafter"/>
</dbReference>
<evidence type="ECO:0000256" key="1">
    <source>
        <dbReference type="ARBA" id="ARBA00001947"/>
    </source>
</evidence>
<accession>A0AA95SAK7</accession>
<evidence type="ECO:0000256" key="12">
    <source>
        <dbReference type="PROSITE-ProRule" id="PRU01379"/>
    </source>
</evidence>
<evidence type="ECO:0000259" key="14">
    <source>
        <dbReference type="PROSITE" id="PS52035"/>
    </source>
</evidence>
<comment type="cofactor">
    <cofactor evidence="1">
        <name>Zn(2+)</name>
        <dbReference type="ChEBI" id="CHEBI:29105"/>
    </cofactor>
</comment>
<keyword evidence="16" id="KW-1185">Reference proteome</keyword>
<name>A0AA95SAK7_9BACI</name>
<dbReference type="SUPFAM" id="SSF53187">
    <property type="entry name" value="Zn-dependent exopeptidases"/>
    <property type="match status" value="1"/>
</dbReference>
<evidence type="ECO:0000256" key="9">
    <source>
        <dbReference type="ARBA" id="ARBA00023049"/>
    </source>
</evidence>
<evidence type="ECO:0000256" key="8">
    <source>
        <dbReference type="ARBA" id="ARBA00022833"/>
    </source>
</evidence>
<evidence type="ECO:0000256" key="2">
    <source>
        <dbReference type="ARBA" id="ARBA00005988"/>
    </source>
</evidence>
<dbReference type="EC" id="3.4.17.18" evidence="11"/>
<feature type="active site" description="Proton donor/acceptor" evidence="12">
    <location>
        <position position="641"/>
    </location>
</feature>
<evidence type="ECO:0000256" key="6">
    <source>
        <dbReference type="ARBA" id="ARBA00022729"/>
    </source>
</evidence>
<dbReference type="PANTHER" id="PTHR11705">
    <property type="entry name" value="PROTEASE FAMILY M14 CARBOXYPEPTIDASE A,B"/>
    <property type="match status" value="1"/>
</dbReference>
<dbReference type="EMBL" id="CP126114">
    <property type="protein sequence ID" value="WHY88215.1"/>
    <property type="molecule type" value="Genomic_DNA"/>
</dbReference>
<dbReference type="Proteomes" id="UP001178288">
    <property type="component" value="Chromosome"/>
</dbReference>
<evidence type="ECO:0000256" key="13">
    <source>
        <dbReference type="SAM" id="SignalP"/>
    </source>
</evidence>
<evidence type="ECO:0000256" key="11">
    <source>
        <dbReference type="ARBA" id="ARBA00066554"/>
    </source>
</evidence>
<keyword evidence="6 13" id="KW-0732">Signal</keyword>
<dbReference type="AlphaFoldDB" id="A0AA95SAK7"/>
<dbReference type="GO" id="GO:0006508">
    <property type="term" value="P:proteolysis"/>
    <property type="evidence" value="ECO:0007669"/>
    <property type="project" value="UniProtKB-KW"/>
</dbReference>
<dbReference type="FunFam" id="3.40.630.10:FF:000084">
    <property type="entry name" value="Carboxypeptidase B2"/>
    <property type="match status" value="1"/>
</dbReference>
<dbReference type="GO" id="GO:0004181">
    <property type="term" value="F:metallocarboxypeptidase activity"/>
    <property type="evidence" value="ECO:0007669"/>
    <property type="project" value="InterPro"/>
</dbReference>
<evidence type="ECO:0000313" key="15">
    <source>
        <dbReference type="EMBL" id="WHY88215.1"/>
    </source>
</evidence>
<keyword evidence="5" id="KW-0479">Metal-binding</keyword>
<dbReference type="RefSeq" id="WP_066085651.1">
    <property type="nucleotide sequence ID" value="NZ_CP126114.1"/>
</dbReference>
<dbReference type="InterPro" id="IPR000834">
    <property type="entry name" value="Peptidase_M14"/>
</dbReference>
<comment type="catalytic activity">
    <reaction evidence="10">
        <text>Releases a C-terminal residue, which may be hydrophobic or positively charged.</text>
        <dbReference type="EC" id="3.4.17.18"/>
    </reaction>
</comment>
<dbReference type="PANTHER" id="PTHR11705:SF143">
    <property type="entry name" value="SLL0236 PROTEIN"/>
    <property type="match status" value="1"/>
</dbReference>
<dbReference type="Pfam" id="PF22888">
    <property type="entry name" value="FIMAH"/>
    <property type="match status" value="1"/>
</dbReference>
<dbReference type="PROSITE" id="PS52035">
    <property type="entry name" value="PEPTIDASE_M14"/>
    <property type="match status" value="1"/>
</dbReference>
<proteinExistence type="inferred from homology"/>
<dbReference type="InterPro" id="IPR054470">
    <property type="entry name" value="FIMAH_dom"/>
</dbReference>
<feature type="chain" id="PRO_5041712055" description="carboxypeptidase T" evidence="13">
    <location>
        <begin position="22"/>
        <end position="866"/>
    </location>
</feature>
<evidence type="ECO:0000256" key="3">
    <source>
        <dbReference type="ARBA" id="ARBA00022645"/>
    </source>
</evidence>
<keyword evidence="7" id="KW-0378">Hydrolase</keyword>
<reference evidence="15" key="1">
    <citation type="submission" date="2023-05" db="EMBL/GenBank/DDBJ databases">
        <title>Comparative genomics of Bacillaceae isolates and their secondary metabolite potential.</title>
        <authorList>
            <person name="Song L."/>
            <person name="Nielsen L.J."/>
            <person name="Mohite O."/>
            <person name="Xu X."/>
            <person name="Weber T."/>
            <person name="Kovacs A.T."/>
        </authorList>
    </citation>
    <scope>NUCLEOTIDE SEQUENCE</scope>
    <source>
        <strain evidence="15">XLM17</strain>
    </source>
</reference>
<evidence type="ECO:0000256" key="4">
    <source>
        <dbReference type="ARBA" id="ARBA00022670"/>
    </source>
</evidence>
<evidence type="ECO:0000313" key="16">
    <source>
        <dbReference type="Proteomes" id="UP001178288"/>
    </source>
</evidence>
<dbReference type="GO" id="GO:0008270">
    <property type="term" value="F:zinc ion binding"/>
    <property type="evidence" value="ECO:0007669"/>
    <property type="project" value="InterPro"/>
</dbReference>
<feature type="domain" description="Peptidase M14" evidence="14">
    <location>
        <begin position="358"/>
        <end position="678"/>
    </location>
</feature>
<dbReference type="Gene3D" id="3.40.630.10">
    <property type="entry name" value="Zn peptidases"/>
    <property type="match status" value="1"/>
</dbReference>
<evidence type="ECO:0000256" key="10">
    <source>
        <dbReference type="ARBA" id="ARBA00050859"/>
    </source>
</evidence>
<protein>
    <recommendedName>
        <fullName evidence="11">carboxypeptidase T</fullName>
        <ecNumber evidence="11">3.4.17.18</ecNumber>
    </recommendedName>
</protein>
<sequence>MKRTLVTLLSMILLFSIVTHAALADNYKDEPKPAEAPELEVGELVRILVPGSDVLDTLQNKGYDLAGGVKRVPDGIEVDALLTKEQLKTLPGYGVMLADDPKREAPQIVQRLLAANPAKDKVTIGRVDWFTTKGQGFLSVEAKTTAEDGAVLTLHWGDKSQRMELYRDSGVYMYHRVLAKVDGPRPDTIKITSSLGTESRAEVNDWLYPIEADINRPGYKSGFADGYQNPTQLYKRIEQLAAEHPEITEIIELPNKTNGYRRHAQAQFGNGTSGASGDLNSTFYVSSKKYGHEGGNDITVALKLQSNADKTSVSVNGNNITVHLAANKNDPSKIAATAKEVVAAINEDSVASSLVTANLYRNGNGSGIAKEFAATKLTDFLKASEEISREPYTIKALRIGKQRDGSKPGVLIQAQDHAREWVTPLVALESAERLLANYKTDEKTKEIVDNVDIFIIPSNNPDGAHYTFFDSNMQRRNMTNHCGPENADPGRRNSWGVDLNRNYSVGSVYDGYDGGSTVCTSDTYAGPDKLSEPEAKNVVWLADNFSNIKFFMTIHSYGGQLFWQPGSYKANGRITTPRPPLRDEQYYWQMAEKILSNVKGLRDSVVQPSNIGGSADVLYSSAGNVREELYNNYGIYAFGWEVGGEQWDPNAQRWLAPGGFQPTWAEGNLQYQEYASGVITMFELAMEYGRDNKPATTEIIQDKQPNGSVNITFSQSKPASIHYTTDGSTPTVDSPTYKAANIREPGETIKVYENTTFRWISVDVKDNVEREQNVNVKVEINAANMKKLVENFQDDGDITNNDAARSLSIHLTALSLYEENGLREKVHKHLNGFKALLDNHYSNNFISEKAFNVLQAHADYLINQWK</sequence>
<organism evidence="15 16">
    <name type="scientific">Neobacillus novalis</name>
    <dbReference type="NCBI Taxonomy" id="220687"/>
    <lineage>
        <taxon>Bacteria</taxon>
        <taxon>Bacillati</taxon>
        <taxon>Bacillota</taxon>
        <taxon>Bacilli</taxon>
        <taxon>Bacillales</taxon>
        <taxon>Bacillaceae</taxon>
        <taxon>Neobacillus</taxon>
    </lineage>
</organism>
<keyword evidence="9" id="KW-0482">Metalloprotease</keyword>
<dbReference type="KEGG" id="nnv:QNH39_10400"/>
<keyword evidence="3" id="KW-0121">Carboxypeptidase</keyword>
<feature type="signal peptide" evidence="13">
    <location>
        <begin position="1"/>
        <end position="21"/>
    </location>
</feature>
<gene>
    <name evidence="15" type="ORF">QNH39_10400</name>
</gene>
<evidence type="ECO:0000256" key="5">
    <source>
        <dbReference type="ARBA" id="ARBA00022723"/>
    </source>
</evidence>
<keyword evidence="4" id="KW-0645">Protease</keyword>
<comment type="similarity">
    <text evidence="2 12">Belongs to the peptidase M14 family.</text>
</comment>
<dbReference type="Pfam" id="PF00246">
    <property type="entry name" value="Peptidase_M14"/>
    <property type="match status" value="1"/>
</dbReference>
<evidence type="ECO:0000256" key="7">
    <source>
        <dbReference type="ARBA" id="ARBA00022801"/>
    </source>
</evidence>